<comment type="caution">
    <text evidence="2">The sequence shown here is derived from an EMBL/GenBank/DDBJ whole genome shotgun (WGS) entry which is preliminary data.</text>
</comment>
<evidence type="ECO:0000313" key="3">
    <source>
        <dbReference type="Proteomes" id="UP000233551"/>
    </source>
</evidence>
<sequence>MGGGGEAVAGGEVGRRDLKSFSICWEGGSEGVARATTRSGKQLKKERRRKEMQGDLLSSARLADSPS</sequence>
<evidence type="ECO:0000313" key="2">
    <source>
        <dbReference type="EMBL" id="PKI59280.1"/>
    </source>
</evidence>
<gene>
    <name evidence="2" type="ORF">CRG98_020360</name>
</gene>
<reference evidence="2 3" key="1">
    <citation type="submission" date="2017-11" db="EMBL/GenBank/DDBJ databases">
        <title>De-novo sequencing of pomegranate (Punica granatum L.) genome.</title>
        <authorList>
            <person name="Akparov Z."/>
            <person name="Amiraslanov A."/>
            <person name="Hajiyeva S."/>
            <person name="Abbasov M."/>
            <person name="Kaur K."/>
            <person name="Hamwieh A."/>
            <person name="Solovyev V."/>
            <person name="Salamov A."/>
            <person name="Braich B."/>
            <person name="Kosarev P."/>
            <person name="Mahmoud A."/>
            <person name="Hajiyev E."/>
            <person name="Babayeva S."/>
            <person name="Izzatullayeva V."/>
            <person name="Mammadov A."/>
            <person name="Mammadov A."/>
            <person name="Sharifova S."/>
            <person name="Ojaghi J."/>
            <person name="Eynullazada K."/>
            <person name="Bayramov B."/>
            <person name="Abdulazimova A."/>
            <person name="Shahmuradov I."/>
        </authorList>
    </citation>
    <scope>NUCLEOTIDE SEQUENCE [LARGE SCALE GENOMIC DNA]</scope>
    <source>
        <strain evidence="3">cv. AG2017</strain>
        <tissue evidence="2">Leaf</tissue>
    </source>
</reference>
<keyword evidence="3" id="KW-1185">Reference proteome</keyword>
<accession>A0A2I0JTQ6</accession>
<dbReference type="AlphaFoldDB" id="A0A2I0JTQ6"/>
<feature type="compositionally biased region" description="Basic residues" evidence="1">
    <location>
        <begin position="41"/>
        <end position="50"/>
    </location>
</feature>
<dbReference type="EMBL" id="PGOL01001311">
    <property type="protein sequence ID" value="PKI59280.1"/>
    <property type="molecule type" value="Genomic_DNA"/>
</dbReference>
<dbReference type="Proteomes" id="UP000233551">
    <property type="component" value="Unassembled WGS sequence"/>
</dbReference>
<protein>
    <submittedName>
        <fullName evidence="2">Uncharacterized protein</fullName>
    </submittedName>
</protein>
<name>A0A2I0JTQ6_PUNGR</name>
<organism evidence="2 3">
    <name type="scientific">Punica granatum</name>
    <name type="common">Pomegranate</name>
    <dbReference type="NCBI Taxonomy" id="22663"/>
    <lineage>
        <taxon>Eukaryota</taxon>
        <taxon>Viridiplantae</taxon>
        <taxon>Streptophyta</taxon>
        <taxon>Embryophyta</taxon>
        <taxon>Tracheophyta</taxon>
        <taxon>Spermatophyta</taxon>
        <taxon>Magnoliopsida</taxon>
        <taxon>eudicotyledons</taxon>
        <taxon>Gunneridae</taxon>
        <taxon>Pentapetalae</taxon>
        <taxon>rosids</taxon>
        <taxon>malvids</taxon>
        <taxon>Myrtales</taxon>
        <taxon>Lythraceae</taxon>
        <taxon>Punica</taxon>
    </lineage>
</organism>
<proteinExistence type="predicted"/>
<feature type="region of interest" description="Disordered" evidence="1">
    <location>
        <begin position="31"/>
        <end position="67"/>
    </location>
</feature>
<evidence type="ECO:0000256" key="1">
    <source>
        <dbReference type="SAM" id="MobiDB-lite"/>
    </source>
</evidence>